<reference evidence="2 3" key="1">
    <citation type="submission" date="2021-05" db="EMBL/GenBank/DDBJ databases">
        <title>Petroleum and Energy Research Collection (APPE): ex situ preservation of microbial diversity associated with the oil industry and exploitation of its biotechnological potential.</title>
        <authorList>
            <person name="Paixao C.T.M."/>
            <person name="Gomes M.B."/>
            <person name="Oliveira V.M."/>
        </authorList>
    </citation>
    <scope>NUCLEOTIDE SEQUENCE [LARGE SCALE GENOMIC DNA]</scope>
    <source>
        <strain evidence="2 3">LIT2</strain>
    </source>
</reference>
<evidence type="ECO:0000256" key="1">
    <source>
        <dbReference type="SAM" id="Phobius"/>
    </source>
</evidence>
<sequence length="157" mass="16538">MSWSPPVVWVLIALLLGLSELLTGGVVMLALGAAALLTAGVAALDASYSMQLLAMGIFSGVLAPLAVWKLQPHFSPRGMKYGNTGSGQESGQRFKTLTRDFDQATVIKIKGDLYRLRVAGSGEMALPDGTPVILDHFEGATAIVHLENHPEEGASHG</sequence>
<dbReference type="Proteomes" id="UP001319883">
    <property type="component" value="Unassembled WGS sequence"/>
</dbReference>
<dbReference type="EMBL" id="JAGXFD010000001">
    <property type="protein sequence ID" value="MBZ9567015.1"/>
    <property type="molecule type" value="Genomic_DNA"/>
</dbReference>
<name>A0ABS7WXE4_9GAMM</name>
<feature type="transmembrane region" description="Helical" evidence="1">
    <location>
        <begin position="7"/>
        <end position="36"/>
    </location>
</feature>
<proteinExistence type="predicted"/>
<keyword evidence="1" id="KW-0472">Membrane</keyword>
<feature type="transmembrane region" description="Helical" evidence="1">
    <location>
        <begin position="48"/>
        <end position="70"/>
    </location>
</feature>
<gene>
    <name evidence="2" type="ORF">KGQ91_04840</name>
</gene>
<keyword evidence="1" id="KW-0812">Transmembrane</keyword>
<comment type="caution">
    <text evidence="2">The sequence shown here is derived from an EMBL/GenBank/DDBJ whole genome shotgun (WGS) entry which is preliminary data.</text>
</comment>
<protein>
    <submittedName>
        <fullName evidence="2">Nodulation efficiency, NfeD-like protein</fullName>
    </submittedName>
</protein>
<evidence type="ECO:0000313" key="3">
    <source>
        <dbReference type="Proteomes" id="UP001319883"/>
    </source>
</evidence>
<organism evidence="2 3">
    <name type="scientific">Modicisalibacter tunisiensis</name>
    <dbReference type="NCBI Taxonomy" id="390637"/>
    <lineage>
        <taxon>Bacteria</taxon>
        <taxon>Pseudomonadati</taxon>
        <taxon>Pseudomonadota</taxon>
        <taxon>Gammaproteobacteria</taxon>
        <taxon>Oceanospirillales</taxon>
        <taxon>Halomonadaceae</taxon>
        <taxon>Modicisalibacter</taxon>
    </lineage>
</organism>
<accession>A0ABS7WXE4</accession>
<keyword evidence="1" id="KW-1133">Transmembrane helix</keyword>
<keyword evidence="3" id="KW-1185">Reference proteome</keyword>
<evidence type="ECO:0000313" key="2">
    <source>
        <dbReference type="EMBL" id="MBZ9567015.1"/>
    </source>
</evidence>